<sequence>MRVCRVISRREFEAEGELDIGVFAKTGDILVISSEVRQEEDELGKYLSDEDIERLRNFLPDLEQPRTYTRFTVLMDVKCGLTRVPKVGEEIEILNDEEIRKAHTVSGEFRMPYLPYLMKKDVELAKIAISKLFRLFPEERDILEMIMAEIEYSVMREVDL</sequence>
<reference evidence="1 2" key="1">
    <citation type="submission" date="2021-11" db="EMBL/GenBank/DDBJ databases">
        <title>Whole genome of Geoglobus acetivorans.</title>
        <authorList>
            <person name="Liu D."/>
        </authorList>
    </citation>
    <scope>NUCLEOTIDE SEQUENCE [LARGE SCALE GENOMIC DNA]</scope>
    <source>
        <strain evidence="1 2">SBH6</strain>
    </source>
</reference>
<dbReference type="RefSeq" id="WP_193806056.1">
    <property type="nucleotide sequence ID" value="NZ_CP087714.1"/>
</dbReference>
<organism evidence="1 2">
    <name type="scientific">Geoglobus acetivorans</name>
    <dbReference type="NCBI Taxonomy" id="565033"/>
    <lineage>
        <taxon>Archaea</taxon>
        <taxon>Methanobacteriati</taxon>
        <taxon>Methanobacteriota</taxon>
        <taxon>Archaeoglobi</taxon>
        <taxon>Archaeoglobales</taxon>
        <taxon>Archaeoglobaceae</taxon>
        <taxon>Geoglobus</taxon>
    </lineage>
</organism>
<dbReference type="Proteomes" id="UP001492541">
    <property type="component" value="Chromosome"/>
</dbReference>
<dbReference type="GeneID" id="90448605"/>
<dbReference type="EMBL" id="CP087714">
    <property type="protein sequence ID" value="XAT64337.1"/>
    <property type="molecule type" value="Genomic_DNA"/>
</dbReference>
<accession>A0ABZ3H4H7</accession>
<gene>
    <name evidence="1" type="ORF">LPQ35_02930</name>
</gene>
<protein>
    <submittedName>
        <fullName evidence="1">Uncharacterized protein</fullName>
    </submittedName>
</protein>
<name>A0ABZ3H4H7_GEOAI</name>
<evidence type="ECO:0000313" key="2">
    <source>
        <dbReference type="Proteomes" id="UP001492541"/>
    </source>
</evidence>
<keyword evidence="2" id="KW-1185">Reference proteome</keyword>
<evidence type="ECO:0000313" key="1">
    <source>
        <dbReference type="EMBL" id="XAT64337.1"/>
    </source>
</evidence>
<proteinExistence type="predicted"/>